<reference evidence="3" key="1">
    <citation type="journal article" date="2019" name="Int. J. Syst. Evol. Microbiol.">
        <title>The Global Catalogue of Microorganisms (GCM) 10K type strain sequencing project: providing services to taxonomists for standard genome sequencing and annotation.</title>
        <authorList>
            <consortium name="The Broad Institute Genomics Platform"/>
            <consortium name="The Broad Institute Genome Sequencing Center for Infectious Disease"/>
            <person name="Wu L."/>
            <person name="Ma J."/>
        </authorList>
    </citation>
    <scope>NUCLEOTIDE SEQUENCE [LARGE SCALE GENOMIC DNA]</scope>
    <source>
        <strain evidence="3">JCM 17939</strain>
    </source>
</reference>
<organism evidence="2 3">
    <name type="scientific">Actinoallomurus vinaceus</name>
    <dbReference type="NCBI Taxonomy" id="1080074"/>
    <lineage>
        <taxon>Bacteria</taxon>
        <taxon>Bacillati</taxon>
        <taxon>Actinomycetota</taxon>
        <taxon>Actinomycetes</taxon>
        <taxon>Streptosporangiales</taxon>
        <taxon>Thermomonosporaceae</taxon>
        <taxon>Actinoallomurus</taxon>
    </lineage>
</organism>
<dbReference type="InterPro" id="IPR028116">
    <property type="entry name" value="Cis-CaaD-like"/>
</dbReference>
<name>A0ABP8UWX7_9ACTN</name>
<evidence type="ECO:0000313" key="2">
    <source>
        <dbReference type="EMBL" id="GAA4640067.1"/>
    </source>
</evidence>
<keyword evidence="3" id="KW-1185">Reference proteome</keyword>
<dbReference type="Pfam" id="PF14832">
    <property type="entry name" value="Tautomerase_3"/>
    <property type="match status" value="1"/>
</dbReference>
<feature type="domain" description="Tautomerase cis-CaaD-like" evidence="1">
    <location>
        <begin position="1"/>
        <end position="136"/>
    </location>
</feature>
<evidence type="ECO:0000313" key="3">
    <source>
        <dbReference type="Proteomes" id="UP001501442"/>
    </source>
</evidence>
<gene>
    <name evidence="2" type="ORF">GCM10023196_104130</name>
</gene>
<dbReference type="Gene3D" id="3.30.429.10">
    <property type="entry name" value="Macrophage Migration Inhibitory Factor"/>
    <property type="match status" value="1"/>
</dbReference>
<comment type="caution">
    <text evidence="2">The sequence shown here is derived from an EMBL/GenBank/DDBJ whole genome shotgun (WGS) entry which is preliminary data.</text>
</comment>
<sequence length="140" mass="15995">MPLWHVYHPPGTYTPQQKQQLADDITGFYTDRGLPKFYVVTLFHEIDASSFYIGGEPSQNAVRFVVEHIARHAVDPAARKRTGEALARLLAPHTKDRGLYCEFHVDETPRELWMTDGIAPPPSGSDAEQHWVRENRPIPY</sequence>
<dbReference type="EMBL" id="BAABHK010000030">
    <property type="protein sequence ID" value="GAA4640067.1"/>
    <property type="molecule type" value="Genomic_DNA"/>
</dbReference>
<accession>A0ABP8UWX7</accession>
<dbReference type="InterPro" id="IPR014347">
    <property type="entry name" value="Tautomerase/MIF_sf"/>
</dbReference>
<protein>
    <submittedName>
        <fullName evidence="2">Tautomerase family protein</fullName>
    </submittedName>
</protein>
<proteinExistence type="predicted"/>
<dbReference type="Proteomes" id="UP001501442">
    <property type="component" value="Unassembled WGS sequence"/>
</dbReference>
<evidence type="ECO:0000259" key="1">
    <source>
        <dbReference type="Pfam" id="PF14832"/>
    </source>
</evidence>
<dbReference type="SUPFAM" id="SSF55331">
    <property type="entry name" value="Tautomerase/MIF"/>
    <property type="match status" value="1"/>
</dbReference>
<dbReference type="RefSeq" id="WP_345443720.1">
    <property type="nucleotide sequence ID" value="NZ_BAABHK010000030.1"/>
</dbReference>